<dbReference type="Gene3D" id="3.60.15.10">
    <property type="entry name" value="Ribonuclease Z/Hydroxyacylglutathione hydrolase-like"/>
    <property type="match status" value="1"/>
</dbReference>
<reference evidence="1 2" key="1">
    <citation type="journal article" date="2016" name="Nat. Commun.">
        <title>Thousands of microbial genomes shed light on interconnected biogeochemical processes in an aquifer system.</title>
        <authorList>
            <person name="Anantharaman K."/>
            <person name="Brown C.T."/>
            <person name="Hug L.A."/>
            <person name="Sharon I."/>
            <person name="Castelle C.J."/>
            <person name="Probst A.J."/>
            <person name="Thomas B.C."/>
            <person name="Singh A."/>
            <person name="Wilkins M.J."/>
            <person name="Karaoz U."/>
            <person name="Brodie E.L."/>
            <person name="Williams K.H."/>
            <person name="Hubbard S.S."/>
            <person name="Banfield J.F."/>
        </authorList>
    </citation>
    <scope>NUCLEOTIDE SEQUENCE [LARGE SCALE GENOMIC DNA]</scope>
</reference>
<dbReference type="InterPro" id="IPR036866">
    <property type="entry name" value="RibonucZ/Hydroxyglut_hydro"/>
</dbReference>
<evidence type="ECO:0000313" key="1">
    <source>
        <dbReference type="EMBL" id="OHA34081.1"/>
    </source>
</evidence>
<evidence type="ECO:0008006" key="3">
    <source>
        <dbReference type="Google" id="ProtNLM"/>
    </source>
</evidence>
<protein>
    <recommendedName>
        <fullName evidence="3">Lactamase</fullName>
    </recommendedName>
</protein>
<evidence type="ECO:0000313" key="2">
    <source>
        <dbReference type="Proteomes" id="UP000176221"/>
    </source>
</evidence>
<dbReference type="EMBL" id="MHRX01000017">
    <property type="protein sequence ID" value="OHA34081.1"/>
    <property type="molecule type" value="Genomic_DNA"/>
</dbReference>
<dbReference type="PANTHER" id="PTHR39189">
    <property type="entry name" value="UPF0173 METAL-DEPENDENT HYDROLASE YTKL"/>
    <property type="match status" value="1"/>
</dbReference>
<accession>A0A1G2NFC1</accession>
<gene>
    <name evidence="1" type="ORF">A2928_04500</name>
</gene>
<dbReference type="STRING" id="1802319.A2928_04500"/>
<proteinExistence type="predicted"/>
<comment type="caution">
    <text evidence="1">The sequence shown here is derived from an EMBL/GenBank/DDBJ whole genome shotgun (WGS) entry which is preliminary data.</text>
</comment>
<organism evidence="1 2">
    <name type="scientific">Candidatus Taylorbacteria bacterium RIFCSPLOWO2_01_FULL_45_15b</name>
    <dbReference type="NCBI Taxonomy" id="1802319"/>
    <lineage>
        <taxon>Bacteria</taxon>
        <taxon>Candidatus Tayloriibacteriota</taxon>
    </lineage>
</organism>
<dbReference type="PANTHER" id="PTHR39189:SF1">
    <property type="entry name" value="UPF0173 METAL-DEPENDENT HYDROLASE YTKL"/>
    <property type="match status" value="1"/>
</dbReference>
<dbReference type="Proteomes" id="UP000176221">
    <property type="component" value="Unassembled WGS sequence"/>
</dbReference>
<dbReference type="AlphaFoldDB" id="A0A1G2NFC1"/>
<dbReference type="SUPFAM" id="SSF56281">
    <property type="entry name" value="Metallo-hydrolase/oxidoreductase"/>
    <property type="match status" value="1"/>
</dbReference>
<dbReference type="Pfam" id="PF13483">
    <property type="entry name" value="Lactamase_B_3"/>
    <property type="match status" value="1"/>
</dbReference>
<name>A0A1G2NFC1_9BACT</name>
<sequence length="214" mass="23321">MISVMIATYLGAEFFKLQHGETVVAFNPPSKESKLKSSRFGADVVFVTLHDSDMNGSDTLGFGDRQGFLVDGPGEYEVKGIFINGFISESMYGGKKRINTIYRLTLDGMEICFLGALSGEIDKKIIEDLDTVDILFVPIGGEGVLDPASAYKTVLQLEPKIVIPMHYGEIGGGDALKRFLKEGGSEKAQHVEKLTVKKKDIEGKEAEIIVIDPA</sequence>